<evidence type="ECO:0000256" key="8">
    <source>
        <dbReference type="ARBA" id="ARBA00060769"/>
    </source>
</evidence>
<keyword evidence="5 10" id="KW-0175">Coiled coil</keyword>
<dbReference type="SUPFAM" id="SSF52540">
    <property type="entry name" value="P-loop containing nucleoside triphosphate hydrolases"/>
    <property type="match status" value="1"/>
</dbReference>
<evidence type="ECO:0000256" key="10">
    <source>
        <dbReference type="SAM" id="Coils"/>
    </source>
</evidence>
<dbReference type="Proteomes" id="UP000095300">
    <property type="component" value="Unassembled WGS sequence"/>
</dbReference>
<dbReference type="PRINTS" id="PR00380">
    <property type="entry name" value="KINESINHEAVY"/>
</dbReference>
<dbReference type="InterPro" id="IPR027640">
    <property type="entry name" value="Kinesin-like_fam"/>
</dbReference>
<evidence type="ECO:0000256" key="1">
    <source>
        <dbReference type="ARBA" id="ARBA00004245"/>
    </source>
</evidence>
<dbReference type="PROSITE" id="PS50067">
    <property type="entry name" value="KINESIN_MOTOR_2"/>
    <property type="match status" value="1"/>
</dbReference>
<keyword evidence="3 9" id="KW-0547">Nucleotide-binding</keyword>
<dbReference type="EnsemblMetazoa" id="SCAU005729-RA">
    <property type="protein sequence ID" value="SCAU005729-PA"/>
    <property type="gene ID" value="SCAU005729"/>
</dbReference>
<evidence type="ECO:0000256" key="3">
    <source>
        <dbReference type="ARBA" id="ARBA00022741"/>
    </source>
</evidence>
<evidence type="ECO:0000313" key="12">
    <source>
        <dbReference type="EnsemblMetazoa" id="SCAU005729-PA"/>
    </source>
</evidence>
<sequence>MSTRNERQDALMRTRTCPLHLAMSGEQKNIKVVVRVRPYNRREMEQNQRSIIKVLDNNTLLFDPDEEDDDFFFQGTKVNHRDITKRVNKKLSMKYDRVYDTDTTNVQIFDECTAPLVDSVLNGYNCSVFVYGATGAGKTFTMLGSDAIPGLTFLTMRYLFEKIEAQSDIRKFDVGVSYLEVYNEQVMNLLTKTGPLKLREDSNGVVVSGLVLKPIYSAEELLSLLALGNSHRTQHPTDANAESSRSHAVFQVHIRMTDRKTDTKRMVKLSMIDLAGSERAASTKGIGVRFKEGASINKSLLALGNCINKLADGLKHIPYRDSNLTRILKDSLGGNCQTLMVANVSMSSLTYEDTYNTLKYASRAKKIRTTLRKNALKTNMPKEFFVKKVNELMDENDRLKKDMAVLETKINKASMYDDSELKPWFKKIDNLFSTILNIQDQYITLKSRLKNLTFRSQIKRDMEDFKKRLTIESISQENLDNSISICHLSKEIDKLEKEIPCWRQKLHSSYKELEKLKHEIKFSKLVNILQIYLRGKNLEVQNSKQSLINKHVTNIDKEVVLNSQWLHRAFTLASEVIKNGSLNTEQRYHYDQLHRHLFGTTLNLKHSSLNVGESRINGIHAASSDDDGETIYTADATLGRGQCSKRLRLEDYDLDDLDDMADSSDCDDEEVLSGGDKQQANKLTAFKMPAKKPKTNLNETHVVSMDANMNTTYYMGPSSSKKNVNCGKVLTSNKNHLVSNVLSEQIVKGPSNADQLKNVLLKSKKFTHNNLLRTVAAGVQKENIKKCSPSRVRKSPHTVVTKVLSTATSSIIKQRTSARTNAGTSTDGPPIVRINRAASFRVKK</sequence>
<dbReference type="FunFam" id="3.40.850.10:FF:000054">
    <property type="entry name" value="Kinesin-like protein"/>
    <property type="match status" value="1"/>
</dbReference>
<reference evidence="13" key="1">
    <citation type="submission" date="2015-05" db="EMBL/GenBank/DDBJ databases">
        <authorList>
            <person name="Wilson R.K."/>
            <person name="Warren W.C."/>
            <person name="Olafson P."/>
        </authorList>
    </citation>
    <scope>NUCLEOTIDE SEQUENCE [LARGE SCALE GENOMIC DNA]</scope>
    <source>
        <strain evidence="13">USDA</strain>
    </source>
</reference>
<dbReference type="EnsemblMetazoa" id="SCAU005729-RC">
    <property type="protein sequence ID" value="SCAU005729-PC"/>
    <property type="gene ID" value="SCAU005729"/>
</dbReference>
<dbReference type="GO" id="GO:0003777">
    <property type="term" value="F:microtubule motor activity"/>
    <property type="evidence" value="ECO:0007669"/>
    <property type="project" value="InterPro"/>
</dbReference>
<dbReference type="OrthoDB" id="3176171at2759"/>
<feature type="domain" description="Kinesin motor" evidence="11">
    <location>
        <begin position="29"/>
        <end position="367"/>
    </location>
</feature>
<proteinExistence type="inferred from homology"/>
<evidence type="ECO:0000259" key="11">
    <source>
        <dbReference type="PROSITE" id="PS50067"/>
    </source>
</evidence>
<dbReference type="GO" id="GO:0007018">
    <property type="term" value="P:microtubule-based movement"/>
    <property type="evidence" value="ECO:0007669"/>
    <property type="project" value="InterPro"/>
</dbReference>
<gene>
    <name evidence="12" type="primary">106094477</name>
</gene>
<dbReference type="InterPro" id="IPR001752">
    <property type="entry name" value="Kinesin_motor_dom"/>
</dbReference>
<feature type="binding site" evidence="9">
    <location>
        <begin position="132"/>
        <end position="139"/>
    </location>
    <ligand>
        <name>ATP</name>
        <dbReference type="ChEBI" id="CHEBI:30616"/>
    </ligand>
</feature>
<name>A0A1I8P868_STOCA</name>
<evidence type="ECO:0000256" key="2">
    <source>
        <dbReference type="ARBA" id="ARBA00022701"/>
    </source>
</evidence>
<keyword evidence="7" id="KW-0206">Cytoskeleton</keyword>
<dbReference type="GO" id="GO:0008017">
    <property type="term" value="F:microtubule binding"/>
    <property type="evidence" value="ECO:0007669"/>
    <property type="project" value="InterPro"/>
</dbReference>
<evidence type="ECO:0000256" key="4">
    <source>
        <dbReference type="ARBA" id="ARBA00022840"/>
    </source>
</evidence>
<keyword evidence="2" id="KW-0493">Microtubule</keyword>
<evidence type="ECO:0000256" key="5">
    <source>
        <dbReference type="ARBA" id="ARBA00023054"/>
    </source>
</evidence>
<evidence type="ECO:0000256" key="9">
    <source>
        <dbReference type="PROSITE-ProRule" id="PRU00283"/>
    </source>
</evidence>
<evidence type="ECO:0000256" key="6">
    <source>
        <dbReference type="ARBA" id="ARBA00023175"/>
    </source>
</evidence>
<dbReference type="GO" id="GO:0005874">
    <property type="term" value="C:microtubule"/>
    <property type="evidence" value="ECO:0007669"/>
    <property type="project" value="UniProtKB-KW"/>
</dbReference>
<accession>A0A1I8P868</accession>
<dbReference type="SMART" id="SM00129">
    <property type="entry name" value="KISc"/>
    <property type="match status" value="1"/>
</dbReference>
<dbReference type="Gene3D" id="3.40.850.10">
    <property type="entry name" value="Kinesin motor domain"/>
    <property type="match status" value="1"/>
</dbReference>
<dbReference type="VEuPathDB" id="VectorBase:SCAU005729"/>
<keyword evidence="13" id="KW-1185">Reference proteome</keyword>
<dbReference type="GO" id="GO:0005524">
    <property type="term" value="F:ATP binding"/>
    <property type="evidence" value="ECO:0007669"/>
    <property type="project" value="UniProtKB-UniRule"/>
</dbReference>
<keyword evidence="4 9" id="KW-0067">ATP-binding</keyword>
<dbReference type="STRING" id="35570.A0A1I8P868"/>
<keyword evidence="7" id="KW-0963">Cytoplasm</keyword>
<dbReference type="PANTHER" id="PTHR47968:SF65">
    <property type="entry name" value="KINESIN MOTOR DOMAIN-CONTAINING PROTEIN"/>
    <property type="match status" value="1"/>
</dbReference>
<dbReference type="PANTHER" id="PTHR47968">
    <property type="entry name" value="CENTROMERE PROTEIN E"/>
    <property type="match status" value="1"/>
</dbReference>
<organism evidence="12 13">
    <name type="scientific">Stomoxys calcitrans</name>
    <name type="common">Stable fly</name>
    <name type="synonym">Conops calcitrans</name>
    <dbReference type="NCBI Taxonomy" id="35570"/>
    <lineage>
        <taxon>Eukaryota</taxon>
        <taxon>Metazoa</taxon>
        <taxon>Ecdysozoa</taxon>
        <taxon>Arthropoda</taxon>
        <taxon>Hexapoda</taxon>
        <taxon>Insecta</taxon>
        <taxon>Pterygota</taxon>
        <taxon>Neoptera</taxon>
        <taxon>Endopterygota</taxon>
        <taxon>Diptera</taxon>
        <taxon>Brachycera</taxon>
        <taxon>Muscomorpha</taxon>
        <taxon>Muscoidea</taxon>
        <taxon>Muscidae</taxon>
        <taxon>Stomoxys</taxon>
    </lineage>
</organism>
<dbReference type="Pfam" id="PF00225">
    <property type="entry name" value="Kinesin"/>
    <property type="match status" value="1"/>
</dbReference>
<keyword evidence="6 9" id="KW-0505">Motor protein</keyword>
<evidence type="ECO:0000313" key="13">
    <source>
        <dbReference type="Proteomes" id="UP000095300"/>
    </source>
</evidence>
<comment type="similarity">
    <text evidence="8">Belongs to the TRAFAC class myosin-kinesin ATPase superfamily. Kinesin family. KIN-8 subfamily.</text>
</comment>
<dbReference type="EnsemblMetazoa" id="SCAU005729-RB">
    <property type="protein sequence ID" value="SCAU005729-PB"/>
    <property type="gene ID" value="SCAU005729"/>
</dbReference>
<dbReference type="InterPro" id="IPR036961">
    <property type="entry name" value="Kinesin_motor_dom_sf"/>
</dbReference>
<evidence type="ECO:0000256" key="7">
    <source>
        <dbReference type="ARBA" id="ARBA00023212"/>
    </source>
</evidence>
<dbReference type="AlphaFoldDB" id="A0A1I8P868"/>
<reference evidence="12" key="2">
    <citation type="submission" date="2020-05" db="UniProtKB">
        <authorList>
            <consortium name="EnsemblMetazoa"/>
        </authorList>
    </citation>
    <scope>IDENTIFICATION</scope>
    <source>
        <strain evidence="12">USDA</strain>
    </source>
</reference>
<feature type="coiled-coil region" evidence="10">
    <location>
        <begin position="382"/>
        <end position="409"/>
    </location>
</feature>
<protein>
    <recommendedName>
        <fullName evidence="11">Kinesin motor domain-containing protein</fullName>
    </recommendedName>
</protein>
<comment type="subcellular location">
    <subcellularLocation>
        <location evidence="1">Cytoplasm</location>
        <location evidence="1">Cytoskeleton</location>
    </subcellularLocation>
</comment>
<dbReference type="InterPro" id="IPR027417">
    <property type="entry name" value="P-loop_NTPase"/>
</dbReference>